<reference evidence="8" key="1">
    <citation type="submission" date="2016-10" db="EMBL/GenBank/DDBJ databases">
        <authorList>
            <person name="Varghese N."/>
            <person name="Submissions S."/>
        </authorList>
    </citation>
    <scope>NUCLEOTIDE SEQUENCE [LARGE SCALE GENOMIC DNA]</scope>
    <source>
        <strain evidence="8">CGMCC 1.7736</strain>
    </source>
</reference>
<accession>A0A1I6FV57</accession>
<dbReference type="CDD" id="cd06530">
    <property type="entry name" value="S26_SPase_I"/>
    <property type="match status" value="1"/>
</dbReference>
<evidence type="ECO:0000256" key="3">
    <source>
        <dbReference type="ARBA" id="ARBA00022989"/>
    </source>
</evidence>
<dbReference type="NCBIfam" id="TIGR02228">
    <property type="entry name" value="sigpep_I_arch"/>
    <property type="match status" value="1"/>
</dbReference>
<dbReference type="GO" id="GO:0006465">
    <property type="term" value="P:signal peptide processing"/>
    <property type="evidence" value="ECO:0007669"/>
    <property type="project" value="InterPro"/>
</dbReference>
<sequence length="389" mass="41457">MNVNQIFHDSLKLLALCLILALLVGAALGQPVLLGYVETGSMSPTMEPGDGFVAVPSALTDEPEAGDVVVFRAEEIQGGGLTTHRIVGETPQGYVTRGDANPFTDQDGDEPPVKEAQIVAEAWQVGGNVVVIPQLGTAVTGIRGAVETVQRTVSSLLGTRALLGPQGLAYLFFGATALYYLVGELRGDGRERRRRETNRDGGIDPRLFALGFTLLLVGGATAAMVGPAGTQQYGVVSAEFDSERPTVIPAGTSANVTYAVGNGGSVPVHVFLEPASEGVAVHPEELTVDGRRVANATVTLSAPPQTGYYRRFVTEHRYLAVLPHSVTESLYRVHPWAPIVAIDALLGVPFYLLAVALVGTGRVRSRSRNRAVPMRRRIRRAVRGLYARE</sequence>
<evidence type="ECO:0000256" key="4">
    <source>
        <dbReference type="ARBA" id="ARBA00023136"/>
    </source>
</evidence>
<organism evidence="7 8">
    <name type="scientific">Halogeometricum rufum</name>
    <dbReference type="NCBI Taxonomy" id="553469"/>
    <lineage>
        <taxon>Archaea</taxon>
        <taxon>Methanobacteriati</taxon>
        <taxon>Methanobacteriota</taxon>
        <taxon>Stenosarchaea group</taxon>
        <taxon>Halobacteria</taxon>
        <taxon>Halobacteriales</taxon>
        <taxon>Haloferacaceae</taxon>
        <taxon>Halogeometricum</taxon>
    </lineage>
</organism>
<comment type="subcellular location">
    <subcellularLocation>
        <location evidence="1">Membrane</location>
    </subcellularLocation>
</comment>
<protein>
    <submittedName>
        <fullName evidence="7">Signal peptidase, endoplasmic reticulum-type</fullName>
    </submittedName>
</protein>
<proteinExistence type="predicted"/>
<dbReference type="InterPro" id="IPR036286">
    <property type="entry name" value="LexA/Signal_pep-like_sf"/>
</dbReference>
<feature type="domain" description="Peptidase S26" evidence="6">
    <location>
        <begin position="11"/>
        <end position="88"/>
    </location>
</feature>
<dbReference type="EMBL" id="FOYT01000001">
    <property type="protein sequence ID" value="SFR33845.1"/>
    <property type="molecule type" value="Genomic_DNA"/>
</dbReference>
<dbReference type="RefSeq" id="WP_089803767.1">
    <property type="nucleotide sequence ID" value="NZ_FOYT01000001.1"/>
</dbReference>
<dbReference type="OrthoDB" id="50404at2157"/>
<dbReference type="AlphaFoldDB" id="A0A1I6FV57"/>
<dbReference type="GO" id="GO:0004252">
    <property type="term" value="F:serine-type endopeptidase activity"/>
    <property type="evidence" value="ECO:0007669"/>
    <property type="project" value="InterPro"/>
</dbReference>
<evidence type="ECO:0000259" key="6">
    <source>
        <dbReference type="Pfam" id="PF10502"/>
    </source>
</evidence>
<evidence type="ECO:0000256" key="2">
    <source>
        <dbReference type="ARBA" id="ARBA00022692"/>
    </source>
</evidence>
<gene>
    <name evidence="7" type="ORF">SAMN04487947_0069</name>
</gene>
<dbReference type="InterPro" id="IPR019533">
    <property type="entry name" value="Peptidase_S26"/>
</dbReference>
<keyword evidence="4 5" id="KW-0472">Membrane</keyword>
<keyword evidence="3 5" id="KW-1133">Transmembrane helix</keyword>
<dbReference type="Proteomes" id="UP000198531">
    <property type="component" value="Unassembled WGS sequence"/>
</dbReference>
<feature type="transmembrane region" description="Helical" evidence="5">
    <location>
        <begin position="336"/>
        <end position="360"/>
    </location>
</feature>
<evidence type="ECO:0000313" key="8">
    <source>
        <dbReference type="Proteomes" id="UP000198531"/>
    </source>
</evidence>
<dbReference type="GO" id="GO:0016020">
    <property type="term" value="C:membrane"/>
    <property type="evidence" value="ECO:0007669"/>
    <property type="project" value="UniProtKB-SubCell"/>
</dbReference>
<evidence type="ECO:0000256" key="1">
    <source>
        <dbReference type="ARBA" id="ARBA00004370"/>
    </source>
</evidence>
<name>A0A1I6FV57_9EURY</name>
<dbReference type="STRING" id="553469.SAMN04487947_0069"/>
<evidence type="ECO:0000256" key="5">
    <source>
        <dbReference type="SAM" id="Phobius"/>
    </source>
</evidence>
<dbReference type="Pfam" id="PF10502">
    <property type="entry name" value="Peptidase_S26"/>
    <property type="match status" value="1"/>
</dbReference>
<dbReference type="InterPro" id="IPR001733">
    <property type="entry name" value="Peptidase_S26B"/>
</dbReference>
<keyword evidence="2 5" id="KW-0812">Transmembrane</keyword>
<feature type="transmembrane region" description="Helical" evidence="5">
    <location>
        <begin position="207"/>
        <end position="226"/>
    </location>
</feature>
<evidence type="ECO:0000313" key="7">
    <source>
        <dbReference type="EMBL" id="SFR33845.1"/>
    </source>
</evidence>
<feature type="transmembrane region" description="Helical" evidence="5">
    <location>
        <begin position="167"/>
        <end position="186"/>
    </location>
</feature>
<dbReference type="SUPFAM" id="SSF51306">
    <property type="entry name" value="LexA/Signal peptidase"/>
    <property type="match status" value="1"/>
</dbReference>
<keyword evidence="8" id="KW-1185">Reference proteome</keyword>